<feature type="compositionally biased region" description="Polar residues" evidence="2">
    <location>
        <begin position="270"/>
        <end position="293"/>
    </location>
</feature>
<keyword evidence="1" id="KW-0175">Coiled coil</keyword>
<dbReference type="Proteomes" id="UP000515743">
    <property type="component" value="Chromosome"/>
</dbReference>
<evidence type="ECO:0000256" key="3">
    <source>
        <dbReference type="SAM" id="Phobius"/>
    </source>
</evidence>
<evidence type="ECO:0000313" key="5">
    <source>
        <dbReference type="Proteomes" id="UP000515743"/>
    </source>
</evidence>
<feature type="region of interest" description="Disordered" evidence="2">
    <location>
        <begin position="194"/>
        <end position="302"/>
    </location>
</feature>
<feature type="transmembrane region" description="Helical" evidence="3">
    <location>
        <begin position="123"/>
        <end position="141"/>
    </location>
</feature>
<name>A0A7G7CQJ7_9CORY</name>
<protein>
    <recommendedName>
        <fullName evidence="6">Cell division protein FtsL</fullName>
    </recommendedName>
</protein>
<feature type="compositionally biased region" description="Acidic residues" evidence="2">
    <location>
        <begin position="237"/>
        <end position="246"/>
    </location>
</feature>
<feature type="compositionally biased region" description="Basic and acidic residues" evidence="2">
    <location>
        <begin position="44"/>
        <end position="58"/>
    </location>
</feature>
<reference evidence="4 5" key="1">
    <citation type="submission" date="2020-07" db="EMBL/GenBank/DDBJ databases">
        <title>Complete genome and description of Corynebacterium incognita strain Marseille-Q3630 sp. nov.</title>
        <authorList>
            <person name="Boxberger M."/>
        </authorList>
    </citation>
    <scope>NUCLEOTIDE SEQUENCE [LARGE SCALE GENOMIC DNA]</scope>
    <source>
        <strain evidence="4 5">Marseille-Q3630</strain>
    </source>
</reference>
<gene>
    <name evidence="4" type="ORF">H0194_02125</name>
</gene>
<dbReference type="RefSeq" id="WP_185176237.1">
    <property type="nucleotide sequence ID" value="NZ_CP059404.1"/>
</dbReference>
<feature type="coiled-coil region" evidence="1">
    <location>
        <begin position="152"/>
        <end position="186"/>
    </location>
</feature>
<keyword evidence="3" id="KW-0812">Transmembrane</keyword>
<organism evidence="4 5">
    <name type="scientific">Corynebacterium incognita</name>
    <dbReference type="NCBI Taxonomy" id="2754725"/>
    <lineage>
        <taxon>Bacteria</taxon>
        <taxon>Bacillati</taxon>
        <taxon>Actinomycetota</taxon>
        <taxon>Actinomycetes</taxon>
        <taxon>Mycobacteriales</taxon>
        <taxon>Corynebacteriaceae</taxon>
        <taxon>Corynebacterium</taxon>
    </lineage>
</organism>
<dbReference type="EMBL" id="CP059404">
    <property type="protein sequence ID" value="QNE89863.1"/>
    <property type="molecule type" value="Genomic_DNA"/>
</dbReference>
<keyword evidence="3" id="KW-0472">Membrane</keyword>
<evidence type="ECO:0000313" key="4">
    <source>
        <dbReference type="EMBL" id="QNE89863.1"/>
    </source>
</evidence>
<keyword evidence="5" id="KW-1185">Reference proteome</keyword>
<feature type="region of interest" description="Disordered" evidence="2">
    <location>
        <begin position="1"/>
        <end position="110"/>
    </location>
</feature>
<keyword evidence="3" id="KW-1133">Transmembrane helix</keyword>
<proteinExistence type="predicted"/>
<evidence type="ECO:0000256" key="1">
    <source>
        <dbReference type="SAM" id="Coils"/>
    </source>
</evidence>
<evidence type="ECO:0008006" key="6">
    <source>
        <dbReference type="Google" id="ProtNLM"/>
    </source>
</evidence>
<dbReference type="KEGG" id="cik:H0194_02125"/>
<feature type="compositionally biased region" description="Basic and acidic residues" evidence="2">
    <location>
        <begin position="1"/>
        <end position="19"/>
    </location>
</feature>
<feature type="compositionally biased region" description="Polar residues" evidence="2">
    <location>
        <begin position="28"/>
        <end position="39"/>
    </location>
</feature>
<dbReference type="AlphaFoldDB" id="A0A7G7CQJ7"/>
<feature type="compositionally biased region" description="Basic and acidic residues" evidence="2">
    <location>
        <begin position="72"/>
        <end position="94"/>
    </location>
</feature>
<sequence>MTTTHRYTDRLHPQHDAKGQRTMGASRDFTTGHDSSASTALLERGAHTESRASRRHVSDGVTSAFAPSAPERPSRTDRPVRRTGRPDGGRDRRGGGRLGSKQVVSVRGRRTAPIQANSKLPRLSFISLALLIGGVVMAMWLSGQSTIQTFEIQNLASQEKQLDNQIETLNRDLENVRSSADVVRRASENGLAVPTNPGIVAEGKDGKVQVKRQATPETDRIVDINGAPIRPGKASSDPEDTGDVSDEVSAIPQSNRGSSERPAESGASRGDNSSRGNGDNSANRQRAGEQSQDLPYAPSVSE</sequence>
<evidence type="ECO:0000256" key="2">
    <source>
        <dbReference type="SAM" id="MobiDB-lite"/>
    </source>
</evidence>
<accession>A0A7G7CQJ7</accession>